<protein>
    <submittedName>
        <fullName evidence="3">TIGR04376 family protein</fullName>
    </submittedName>
</protein>
<proteinExistence type="predicted"/>
<evidence type="ECO:0000256" key="2">
    <source>
        <dbReference type="SAM" id="MobiDB-lite"/>
    </source>
</evidence>
<keyword evidence="4" id="KW-1185">Reference proteome</keyword>
<evidence type="ECO:0000313" key="4">
    <source>
        <dbReference type="Proteomes" id="UP000641646"/>
    </source>
</evidence>
<comment type="caution">
    <text evidence="3">The sequence shown here is derived from an EMBL/GenBank/DDBJ whole genome shotgun (WGS) entry which is preliminary data.</text>
</comment>
<dbReference type="AlphaFoldDB" id="A0A926ZI26"/>
<name>A0A926ZI26_9CYAN</name>
<dbReference type="RefSeq" id="WP_190465906.1">
    <property type="nucleotide sequence ID" value="NZ_JACJPW010000043.1"/>
</dbReference>
<feature type="compositionally biased region" description="Polar residues" evidence="2">
    <location>
        <begin position="137"/>
        <end position="164"/>
    </location>
</feature>
<keyword evidence="1" id="KW-0175">Coiled coil</keyword>
<feature type="coiled-coil region" evidence="1">
    <location>
        <begin position="27"/>
        <end position="65"/>
    </location>
</feature>
<dbReference type="NCBIfam" id="TIGR04376">
    <property type="entry name" value="TIGR04376 family protein"/>
    <property type="match status" value="1"/>
</dbReference>
<gene>
    <name evidence="3" type="ORF">H6G03_17370</name>
</gene>
<dbReference type="EMBL" id="JACJPW010000043">
    <property type="protein sequence ID" value="MBD2182812.1"/>
    <property type="molecule type" value="Genomic_DNA"/>
</dbReference>
<reference evidence="3" key="1">
    <citation type="journal article" date="2015" name="ISME J.">
        <title>Draft Genome Sequence of Streptomyces incarnatus NRRL8089, which Produces the Nucleoside Antibiotic Sinefungin.</title>
        <authorList>
            <person name="Oshima K."/>
            <person name="Hattori M."/>
            <person name="Shimizu H."/>
            <person name="Fukuda K."/>
            <person name="Nemoto M."/>
            <person name="Inagaki K."/>
            <person name="Tamura T."/>
        </authorList>
    </citation>
    <scope>NUCLEOTIDE SEQUENCE</scope>
    <source>
        <strain evidence="3">FACHB-1375</strain>
    </source>
</reference>
<evidence type="ECO:0000313" key="3">
    <source>
        <dbReference type="EMBL" id="MBD2182812.1"/>
    </source>
</evidence>
<evidence type="ECO:0000256" key="1">
    <source>
        <dbReference type="SAM" id="Coils"/>
    </source>
</evidence>
<reference evidence="3" key="2">
    <citation type="submission" date="2020-08" db="EMBL/GenBank/DDBJ databases">
        <authorList>
            <person name="Chen M."/>
            <person name="Teng W."/>
            <person name="Zhao L."/>
            <person name="Hu C."/>
            <person name="Zhou Y."/>
            <person name="Han B."/>
            <person name="Song L."/>
            <person name="Shu W."/>
        </authorList>
    </citation>
    <scope>NUCLEOTIDE SEQUENCE</scope>
    <source>
        <strain evidence="3">FACHB-1375</strain>
    </source>
</reference>
<accession>A0A926ZI26</accession>
<dbReference type="InterPro" id="IPR030816">
    <property type="entry name" value="CHP04376"/>
</dbReference>
<feature type="region of interest" description="Disordered" evidence="2">
    <location>
        <begin position="133"/>
        <end position="174"/>
    </location>
</feature>
<sequence length="192" mass="22660">MGVFEDFSRFLESRLEEFLRNNPHLELQALEEQLREQEEDALRLIADLQTQEKKLQDEILATAQEIQRWHARIEKAKAANRWDLVQPAQEREAALLRQGNQHWGHMQGLKERIKQAQELLRRIQQRRQEVRVKAAQAQANRTSPKAEQKSQTVGWDSGSHQKSFSGADPLDEQFKRWEAQDELEQMKRNMGR</sequence>
<dbReference type="Proteomes" id="UP000641646">
    <property type="component" value="Unassembled WGS sequence"/>
</dbReference>
<organism evidence="3 4">
    <name type="scientific">Aerosakkonema funiforme FACHB-1375</name>
    <dbReference type="NCBI Taxonomy" id="2949571"/>
    <lineage>
        <taxon>Bacteria</taxon>
        <taxon>Bacillati</taxon>
        <taxon>Cyanobacteriota</taxon>
        <taxon>Cyanophyceae</taxon>
        <taxon>Oscillatoriophycideae</taxon>
        <taxon>Aerosakkonematales</taxon>
        <taxon>Aerosakkonemataceae</taxon>
        <taxon>Aerosakkonema</taxon>
    </lineage>
</organism>